<dbReference type="OrthoDB" id="5576775at2759"/>
<feature type="region of interest" description="Disordered" evidence="1">
    <location>
        <begin position="65"/>
        <end position="423"/>
    </location>
</feature>
<gene>
    <name evidence="3" type="ORF">E0L32_011417</name>
</gene>
<sequence length="589" mass="62441">MVGLNGQDVEMRNYSSSPTSLSSPPSGSLSEPGSPSRLNAGRANIATDEMDEIIVDLATGSRLNVPQTQAHVQQPPPQQQYPEGVRLTVHGVPRKKPGRKPGSTVKPKPAADGSSTNTEAPKVRRPRKPRDPNAPPIQRKRKSAPPADMPAAAEPTTFTSASGRQPKITELTSMRMDIDSRPQSVGSSQPPEKMAKREAMPTSMQSILNADPPPHTQHSPPSHSQSMSRGQSYDPIRSSTYDPVRETMLSRDPYGTGPLGSPRAPAQVPNRTSASPSIASLVDPPPFSNMRSPGQSYSTAATSASRYPDSGSHPPSPSNTLRSVSGAAAAPTAPKASSTETKKAPPLPSAPTTIKKAEEAKAAALGTSGRDVTMSGTTSASSKKSASAAQQERKQPRGSSRASSPKLVSLKDVLPPIPDLPERSILDFGKVNPGEEATAPSIILHVPLNGETNKYINFMRMAEEQYGWDALHPRLAAHRDRKARIAAASAALEKQGSGRESGDEMSVDLQSGDEGSNAEGPNGGGTSGPDGAPAKPVRKKRNFKEDEYDKDDDFVDDSEMLWEEQAAASRDGFFVYSGPLVQEEAKPAV</sequence>
<keyword evidence="4" id="KW-1185">Reference proteome</keyword>
<dbReference type="GeneID" id="41978864"/>
<evidence type="ECO:0000256" key="1">
    <source>
        <dbReference type="SAM" id="MobiDB-lite"/>
    </source>
</evidence>
<feature type="compositionally biased region" description="Low complexity" evidence="1">
    <location>
        <begin position="327"/>
        <end position="339"/>
    </location>
</feature>
<feature type="compositionally biased region" description="Low complexity" evidence="1">
    <location>
        <begin position="379"/>
        <end position="389"/>
    </location>
</feature>
<feature type="non-terminal residue" evidence="3">
    <location>
        <position position="589"/>
    </location>
</feature>
<feature type="compositionally biased region" description="Low complexity" evidence="1">
    <location>
        <begin position="144"/>
        <end position="155"/>
    </location>
</feature>
<reference evidence="3 4" key="1">
    <citation type="submission" date="2019-06" db="EMBL/GenBank/DDBJ databases">
        <title>Draft genome sequence of the filamentous fungus Phialemoniopsis curvata isolated from diesel fuel.</title>
        <authorList>
            <person name="Varaljay V.A."/>
            <person name="Lyon W.J."/>
            <person name="Crouch A.L."/>
            <person name="Drake C.E."/>
            <person name="Hollomon J.M."/>
            <person name="Nadeau L.J."/>
            <person name="Nunn H.S."/>
            <person name="Stevenson B.S."/>
            <person name="Bojanowski C.L."/>
            <person name="Crookes-Goodson W.J."/>
        </authorList>
    </citation>
    <scope>NUCLEOTIDE SEQUENCE [LARGE SCALE GENOMIC DNA]</scope>
    <source>
        <strain evidence="3 4">D216</strain>
    </source>
</reference>
<dbReference type="InParanoid" id="A0A507B6T3"/>
<feature type="compositionally biased region" description="Polar residues" evidence="1">
    <location>
        <begin position="181"/>
        <end position="190"/>
    </location>
</feature>
<feature type="compositionally biased region" description="Low complexity" evidence="1">
    <location>
        <begin position="216"/>
        <end position="228"/>
    </location>
</feature>
<dbReference type="Proteomes" id="UP000319257">
    <property type="component" value="Unassembled WGS sequence"/>
</dbReference>
<feature type="domain" description="Hpc2-related" evidence="2">
    <location>
        <begin position="538"/>
        <end position="580"/>
    </location>
</feature>
<organism evidence="3 4">
    <name type="scientific">Thyridium curvatum</name>
    <dbReference type="NCBI Taxonomy" id="1093900"/>
    <lineage>
        <taxon>Eukaryota</taxon>
        <taxon>Fungi</taxon>
        <taxon>Dikarya</taxon>
        <taxon>Ascomycota</taxon>
        <taxon>Pezizomycotina</taxon>
        <taxon>Sordariomycetes</taxon>
        <taxon>Sordariomycetidae</taxon>
        <taxon>Thyridiales</taxon>
        <taxon>Thyridiaceae</taxon>
        <taxon>Thyridium</taxon>
    </lineage>
</organism>
<feature type="region of interest" description="Disordered" evidence="1">
    <location>
        <begin position="1"/>
        <end position="45"/>
    </location>
</feature>
<name>A0A507B6T3_9PEZI</name>
<feature type="compositionally biased region" description="Low complexity" evidence="1">
    <location>
        <begin position="15"/>
        <end position="36"/>
    </location>
</feature>
<dbReference type="EMBL" id="SKBQ01000106">
    <property type="protein sequence ID" value="TPX18865.1"/>
    <property type="molecule type" value="Genomic_DNA"/>
</dbReference>
<feature type="region of interest" description="Disordered" evidence="1">
    <location>
        <begin position="487"/>
        <end position="552"/>
    </location>
</feature>
<evidence type="ECO:0000313" key="4">
    <source>
        <dbReference type="Proteomes" id="UP000319257"/>
    </source>
</evidence>
<dbReference type="STRING" id="1093900.A0A507B6T3"/>
<feature type="compositionally biased region" description="Polar residues" evidence="1">
    <location>
        <begin position="269"/>
        <end position="278"/>
    </location>
</feature>
<comment type="caution">
    <text evidence="3">The sequence shown here is derived from an EMBL/GenBank/DDBJ whole genome shotgun (WGS) entry which is preliminary data.</text>
</comment>
<dbReference type="InterPro" id="IPR014840">
    <property type="entry name" value="HRD"/>
</dbReference>
<protein>
    <recommendedName>
        <fullName evidence="2">Hpc2-related domain-containing protein</fullName>
    </recommendedName>
</protein>
<proteinExistence type="predicted"/>
<dbReference type="AlphaFoldDB" id="A0A507B6T3"/>
<dbReference type="Pfam" id="PF08729">
    <property type="entry name" value="HUN"/>
    <property type="match status" value="1"/>
</dbReference>
<evidence type="ECO:0000313" key="3">
    <source>
        <dbReference type="EMBL" id="TPX18865.1"/>
    </source>
</evidence>
<evidence type="ECO:0000259" key="2">
    <source>
        <dbReference type="Pfam" id="PF08729"/>
    </source>
</evidence>
<dbReference type="RefSeq" id="XP_031000576.1">
    <property type="nucleotide sequence ID" value="XM_031134144.1"/>
</dbReference>
<accession>A0A507B6T3</accession>